<evidence type="ECO:0000256" key="14">
    <source>
        <dbReference type="RuleBase" id="RU363047"/>
    </source>
</evidence>
<proteinExistence type="inferred from homology"/>
<evidence type="ECO:0000256" key="4">
    <source>
        <dbReference type="ARBA" id="ARBA00022692"/>
    </source>
</evidence>
<evidence type="ECO:0000256" key="5">
    <source>
        <dbReference type="ARBA" id="ARBA00022725"/>
    </source>
</evidence>
<evidence type="ECO:0000313" key="18">
    <source>
        <dbReference type="RefSeq" id="XP_002934356.1"/>
    </source>
</evidence>
<keyword evidence="11" id="KW-0325">Glycoprotein</keyword>
<sequence length="318" mass="35452">MMMTSNESTNEKAVAHFILLGFQSSPAIRSCLLLFFIVAYIFIILQNVAVIVIVQWDSKLHTPMYFFLTKLACLESLYVSVTIPKILDGLVTSNNTISVGGCLLQLYFFLSLACTECFLLAAMAFDRYLAICTPLRYHSIMTNKMCWSLTWASLFLGFLSCSFSVGLISKLNFCGPNVINHYVCDISPVINLSCEDISAVELVDFITALIVLLSSSVPITVSYISIISTVRKIPSGRGWKKAFSTCASHLAVVIIFFGTTIFMYARPMAIQSFNVNKFLSVLYSVIIPVINPMIYTLRNNDIKRSMKNIFGTSLLLTK</sequence>
<evidence type="ECO:0000256" key="8">
    <source>
        <dbReference type="ARBA" id="ARBA00023136"/>
    </source>
</evidence>
<keyword evidence="7 13" id="KW-0297">G-protein coupled receptor</keyword>
<dbReference type="InterPro" id="IPR000276">
    <property type="entry name" value="GPCR_Rhodpsn"/>
</dbReference>
<protein>
    <recommendedName>
        <fullName evidence="14">Olfactory receptor</fullName>
    </recommendedName>
</protein>
<dbReference type="InterPro" id="IPR050939">
    <property type="entry name" value="Olfactory_GPCR1"/>
</dbReference>
<dbReference type="InterPro" id="IPR000725">
    <property type="entry name" value="Olfact_rcpt"/>
</dbReference>
<comment type="similarity">
    <text evidence="13">Belongs to the G-protein coupled receptor 1 family.</text>
</comment>
<keyword evidence="12 13" id="KW-0807">Transducer</keyword>
<dbReference type="GeneTree" id="ENSGT01150000286948"/>
<feature type="transmembrane region" description="Helical" evidence="14">
    <location>
        <begin position="106"/>
        <end position="125"/>
    </location>
</feature>
<dbReference type="Gene3D" id="1.20.1070.10">
    <property type="entry name" value="Rhodopsin 7-helix transmembrane proteins"/>
    <property type="match status" value="1"/>
</dbReference>
<feature type="transmembrane region" description="Helical" evidence="14">
    <location>
        <begin position="205"/>
        <end position="230"/>
    </location>
</feature>
<evidence type="ECO:0000313" key="19">
    <source>
        <dbReference type="Xenbase" id="XB-GENE-29078747"/>
    </source>
</evidence>
<dbReference type="Pfam" id="PF13853">
    <property type="entry name" value="7tm_4"/>
    <property type="match status" value="1"/>
</dbReference>
<dbReference type="PRINTS" id="PR00245">
    <property type="entry name" value="OLFACTORYR"/>
</dbReference>
<dbReference type="CTD" id="100487398"/>
<dbReference type="OrthoDB" id="9444602at2759"/>
<name>A0A6I8SZ18_XENTR</name>
<evidence type="ECO:0000313" key="17">
    <source>
        <dbReference type="Proteomes" id="UP000008143"/>
    </source>
</evidence>
<dbReference type="OMA" id="FMYARPH"/>
<evidence type="ECO:0000256" key="10">
    <source>
        <dbReference type="ARBA" id="ARBA00023170"/>
    </source>
</evidence>
<reference evidence="16" key="2">
    <citation type="submission" date="2020-05" db="UniProtKB">
        <authorList>
            <consortium name="Ensembl"/>
        </authorList>
    </citation>
    <scope>IDENTIFICATION</scope>
</reference>
<keyword evidence="5 14" id="KW-0552">Olfaction</keyword>
<dbReference type="GeneID" id="100487398"/>
<keyword evidence="9" id="KW-1015">Disulfide bond</keyword>
<gene>
    <name evidence="19" type="primary">or6ag1</name>
    <name evidence="16 18" type="synonym">LOC100487398</name>
</gene>
<dbReference type="Proteomes" id="UP000008143">
    <property type="component" value="Chromosome 1"/>
</dbReference>
<dbReference type="PANTHER" id="PTHR24242:SF422">
    <property type="entry name" value="OLFACTORY RECEPTOR"/>
    <property type="match status" value="1"/>
</dbReference>
<dbReference type="AGR" id="Xenbase:XB-GENE-29078747"/>
<dbReference type="PRINTS" id="PR00237">
    <property type="entry name" value="GPCRRHODOPSN"/>
</dbReference>
<evidence type="ECO:0000256" key="13">
    <source>
        <dbReference type="RuleBase" id="RU000688"/>
    </source>
</evidence>
<keyword evidence="17" id="KW-1185">Reference proteome</keyword>
<feature type="transmembrane region" description="Helical" evidence="14">
    <location>
        <begin position="34"/>
        <end position="54"/>
    </location>
</feature>
<evidence type="ECO:0000256" key="3">
    <source>
        <dbReference type="ARBA" id="ARBA00022606"/>
    </source>
</evidence>
<dbReference type="SUPFAM" id="SSF81321">
    <property type="entry name" value="Family A G protein-coupled receptor-like"/>
    <property type="match status" value="1"/>
</dbReference>
<dbReference type="Xenbase" id="XB-GENE-29078747">
    <property type="gene designation" value="or6ag1"/>
</dbReference>
<dbReference type="FunFam" id="1.20.1070.10:FF:000001">
    <property type="entry name" value="Olfactory receptor"/>
    <property type="match status" value="1"/>
</dbReference>
<dbReference type="AlphaFoldDB" id="A0A6I8SZ18"/>
<evidence type="ECO:0000256" key="9">
    <source>
        <dbReference type="ARBA" id="ARBA00023157"/>
    </source>
</evidence>
<dbReference type="InterPro" id="IPR017452">
    <property type="entry name" value="GPCR_Rhodpsn_7TM"/>
</dbReference>
<dbReference type="Ensembl" id="ENSXETT00000097006">
    <property type="protein sequence ID" value="ENSXETP00000099130"/>
    <property type="gene ID" value="ENSXETG00000039324"/>
</dbReference>
<keyword evidence="10 13" id="KW-0675">Receptor</keyword>
<reference evidence="18" key="3">
    <citation type="submission" date="2025-04" db="UniProtKB">
        <authorList>
            <consortium name="RefSeq"/>
        </authorList>
    </citation>
    <scope>IDENTIFICATION</scope>
    <source>
        <strain evidence="18">Nigerian</strain>
        <tissue evidence="18">Liver and blood</tissue>
    </source>
</reference>
<organism evidence="16">
    <name type="scientific">Xenopus tropicalis</name>
    <name type="common">Western clawed frog</name>
    <name type="synonym">Silurana tropicalis</name>
    <dbReference type="NCBI Taxonomy" id="8364"/>
    <lineage>
        <taxon>Eukaryota</taxon>
        <taxon>Metazoa</taxon>
        <taxon>Chordata</taxon>
        <taxon>Craniata</taxon>
        <taxon>Vertebrata</taxon>
        <taxon>Euteleostomi</taxon>
        <taxon>Amphibia</taxon>
        <taxon>Batrachia</taxon>
        <taxon>Anura</taxon>
        <taxon>Pipoidea</taxon>
        <taxon>Pipidae</taxon>
        <taxon>Xenopodinae</taxon>
        <taxon>Xenopus</taxon>
        <taxon>Silurana</taxon>
    </lineage>
</organism>
<evidence type="ECO:0000256" key="12">
    <source>
        <dbReference type="ARBA" id="ARBA00023224"/>
    </source>
</evidence>
<dbReference type="RefSeq" id="XP_002934356.1">
    <property type="nucleotide sequence ID" value="XM_002934310.2"/>
</dbReference>
<comment type="subcellular location">
    <subcellularLocation>
        <location evidence="1 14">Cell membrane</location>
        <topology evidence="1 14">Multi-pass membrane protein</topology>
    </subcellularLocation>
</comment>
<feature type="transmembrane region" description="Helical" evidence="14">
    <location>
        <begin position="146"/>
        <end position="168"/>
    </location>
</feature>
<evidence type="ECO:0000256" key="2">
    <source>
        <dbReference type="ARBA" id="ARBA00022475"/>
    </source>
</evidence>
<keyword evidence="6 14" id="KW-1133">Transmembrane helix</keyword>
<feature type="transmembrane region" description="Helical" evidence="14">
    <location>
        <begin position="277"/>
        <end position="297"/>
    </location>
</feature>
<dbReference type="KEGG" id="xtr:100487398"/>
<evidence type="ECO:0000256" key="7">
    <source>
        <dbReference type="ARBA" id="ARBA00023040"/>
    </source>
</evidence>
<dbReference type="GO" id="GO:0004930">
    <property type="term" value="F:G protein-coupled receptor activity"/>
    <property type="evidence" value="ECO:0007669"/>
    <property type="project" value="UniProtKB-KW"/>
</dbReference>
<dbReference type="PROSITE" id="PS50262">
    <property type="entry name" value="G_PROTEIN_RECEP_F1_2"/>
    <property type="match status" value="1"/>
</dbReference>
<evidence type="ECO:0000256" key="6">
    <source>
        <dbReference type="ARBA" id="ARBA00022989"/>
    </source>
</evidence>
<dbReference type="PANTHER" id="PTHR24242">
    <property type="entry name" value="G-PROTEIN COUPLED RECEPTOR"/>
    <property type="match status" value="1"/>
</dbReference>
<keyword evidence="8 14" id="KW-0472">Membrane</keyword>
<reference evidence="16" key="1">
    <citation type="journal article" date="2010" name="Science">
        <title>The genome of the Western clawed frog Xenopus tropicalis.</title>
        <authorList>
            <person name="Hellsten U."/>
            <person name="Harland R.M."/>
            <person name="Gilchrist M.J."/>
            <person name="Hendrix D."/>
            <person name="Jurka J."/>
            <person name="Kapitonov V."/>
            <person name="Ovcharenko I."/>
            <person name="Putnam N.H."/>
            <person name="Shu S."/>
            <person name="Taher L."/>
            <person name="Blitz I.L."/>
            <person name="Blumberg B."/>
            <person name="Dichmann D.S."/>
            <person name="Dubchak I."/>
            <person name="Amaya E."/>
            <person name="Detter J.C."/>
            <person name="Fletcher R."/>
            <person name="Gerhard D.S."/>
            <person name="Goodstein D."/>
            <person name="Graves T."/>
            <person name="Grigoriev I.V."/>
            <person name="Grimwood J."/>
            <person name="Kawashima T."/>
            <person name="Lindquist E."/>
            <person name="Lucas S.M."/>
            <person name="Mead P.E."/>
            <person name="Mitros T."/>
            <person name="Ogino H."/>
            <person name="Ohta Y."/>
            <person name="Poliakov A.V."/>
            <person name="Pollet N."/>
            <person name="Robert J."/>
            <person name="Salamov A."/>
            <person name="Sater A.K."/>
            <person name="Schmutz J."/>
            <person name="Terry A."/>
            <person name="Vize P.D."/>
            <person name="Warren W.C."/>
            <person name="Wells D."/>
            <person name="Wills A."/>
            <person name="Wilson R.K."/>
            <person name="Zimmerman L.B."/>
            <person name="Zorn A.M."/>
            <person name="Grainger R."/>
            <person name="Grammer T."/>
            <person name="Khokha M.K."/>
            <person name="Richardson P.M."/>
            <person name="Rokhsar D.S."/>
        </authorList>
    </citation>
    <scope>NUCLEOTIDE SEQUENCE [LARGE SCALE GENOMIC DNA]</scope>
    <source>
        <strain evidence="16">Nigerian</strain>
    </source>
</reference>
<evidence type="ECO:0000259" key="15">
    <source>
        <dbReference type="PROSITE" id="PS50262"/>
    </source>
</evidence>
<dbReference type="GO" id="GO:0005886">
    <property type="term" value="C:plasma membrane"/>
    <property type="evidence" value="ECO:0007669"/>
    <property type="project" value="UniProtKB-SubCell"/>
</dbReference>
<dbReference type="PROSITE" id="PS00237">
    <property type="entry name" value="G_PROTEIN_RECEP_F1_1"/>
    <property type="match status" value="1"/>
</dbReference>
<evidence type="ECO:0000313" key="16">
    <source>
        <dbReference type="Ensembl" id="ENSXETP00000099130"/>
    </source>
</evidence>
<evidence type="ECO:0000256" key="1">
    <source>
        <dbReference type="ARBA" id="ARBA00004651"/>
    </source>
</evidence>
<keyword evidence="3 14" id="KW-0716">Sensory transduction</keyword>
<keyword evidence="4 13" id="KW-0812">Transmembrane</keyword>
<keyword evidence="2 14" id="KW-1003">Cell membrane</keyword>
<accession>A0A6I8SZ18</accession>
<feature type="domain" description="G-protein coupled receptors family 1 profile" evidence="15">
    <location>
        <begin position="46"/>
        <end position="295"/>
    </location>
</feature>
<evidence type="ECO:0000256" key="11">
    <source>
        <dbReference type="ARBA" id="ARBA00023180"/>
    </source>
</evidence>
<feature type="transmembrane region" description="Helical" evidence="14">
    <location>
        <begin position="242"/>
        <end position="265"/>
    </location>
</feature>
<dbReference type="GO" id="GO:0004984">
    <property type="term" value="F:olfactory receptor activity"/>
    <property type="evidence" value="ECO:0007669"/>
    <property type="project" value="InterPro"/>
</dbReference>